<feature type="transmembrane region" description="Helical" evidence="11">
    <location>
        <begin position="33"/>
        <end position="54"/>
    </location>
</feature>
<dbReference type="InterPro" id="IPR003660">
    <property type="entry name" value="HAMP_dom"/>
</dbReference>
<evidence type="ECO:0000259" key="13">
    <source>
        <dbReference type="PROSITE" id="PS50885"/>
    </source>
</evidence>
<keyword evidence="5" id="KW-0597">Phosphoprotein</keyword>
<keyword evidence="11" id="KW-0472">Membrane</keyword>
<keyword evidence="11" id="KW-1133">Transmembrane helix</keyword>
<reference evidence="14 15" key="1">
    <citation type="submission" date="2019-08" db="EMBL/GenBank/DDBJ databases">
        <title>Aureimonas fodiniaquatilis sp. nov., isolated from a coal mine wastewater.</title>
        <authorList>
            <person name="Kim W."/>
        </authorList>
    </citation>
    <scope>NUCLEOTIDE SEQUENCE [LARGE SCALE GENOMIC DNA]</scope>
    <source>
        <strain evidence="14 15">CAU 1482</strain>
    </source>
</reference>
<dbReference type="PANTHER" id="PTHR44936:SF10">
    <property type="entry name" value="SENSOR PROTEIN RSTB"/>
    <property type="match status" value="1"/>
</dbReference>
<keyword evidence="11" id="KW-0812">Transmembrane</keyword>
<evidence type="ECO:0000256" key="5">
    <source>
        <dbReference type="ARBA" id="ARBA00022553"/>
    </source>
</evidence>
<feature type="domain" description="HAMP" evidence="13">
    <location>
        <begin position="209"/>
        <end position="264"/>
    </location>
</feature>
<keyword evidence="9" id="KW-0067">ATP-binding</keyword>
<dbReference type="EMBL" id="VTWH01000004">
    <property type="protein sequence ID" value="KAA0968969.1"/>
    <property type="molecule type" value="Genomic_DNA"/>
</dbReference>
<evidence type="ECO:0000256" key="6">
    <source>
        <dbReference type="ARBA" id="ARBA00022679"/>
    </source>
</evidence>
<name>A0A5B0DUU1_9HYPH</name>
<dbReference type="Gene3D" id="3.30.565.10">
    <property type="entry name" value="Histidine kinase-like ATPase, C-terminal domain"/>
    <property type="match status" value="1"/>
</dbReference>
<feature type="region of interest" description="Disordered" evidence="10">
    <location>
        <begin position="1"/>
        <end position="22"/>
    </location>
</feature>
<protein>
    <recommendedName>
        <fullName evidence="3">histidine kinase</fullName>
        <ecNumber evidence="3">2.7.13.3</ecNumber>
    </recommendedName>
</protein>
<evidence type="ECO:0000256" key="4">
    <source>
        <dbReference type="ARBA" id="ARBA00022475"/>
    </source>
</evidence>
<comment type="subcellular location">
    <subcellularLocation>
        <location evidence="2">Cell membrane</location>
        <topology evidence="2">Multi-pass membrane protein</topology>
    </subcellularLocation>
</comment>
<accession>A0A5B0DUU1</accession>
<evidence type="ECO:0000259" key="12">
    <source>
        <dbReference type="PROSITE" id="PS50109"/>
    </source>
</evidence>
<dbReference type="EC" id="2.7.13.3" evidence="3"/>
<dbReference type="InterPro" id="IPR003661">
    <property type="entry name" value="HisK_dim/P_dom"/>
</dbReference>
<evidence type="ECO:0000256" key="7">
    <source>
        <dbReference type="ARBA" id="ARBA00022741"/>
    </source>
</evidence>
<sequence length="498" mass="54152">MGGRQLIDKDVEGDGAGPLAHRPNLPSRLSTRILWFTMLSIMLAEIAIFVPSVSNFRRDWLHGKIDIVAAASLVTGGGPAGHGGFISPEDEAELLQALNAQLIAVEADGVSRLLARTSEVAPVDMEVNLATESIFGSIGAAFGTLVFGGDRFIRVLGPAGSGGNGLTAEIVLIEQPLRRAMLVYSRNIFTVSLLLASFAGLLVYVAISRYLLRPMRAMTESMVAFSENPQNPYRIIKASNRDDEIGIAERHLADMQKGLARMLREQQHLADLGLAVSKINHDLRNTLASAQLVSDRLSDIPDPQVQRFAPTLIRSLDRALHYTQSVLTYGRAVESNPQKRVIRLRLLVDDIFETVGGMDSRVTCSNDVSADVEMKVDPDHFHRALSNLVRNAIQSFESEVDEALVRRVQVDARVGEDSTVTIGVEDTGPGVSPRARENLFKAFRGSTRAGGTGLGLAIAAEIVQAHGGSIRHVEDHMPGTRFEIVLPGDEMHNEFKSE</sequence>
<dbReference type="PRINTS" id="PR00344">
    <property type="entry name" value="BCTRLSENSOR"/>
</dbReference>
<keyword evidence="4" id="KW-1003">Cell membrane</keyword>
<dbReference type="PANTHER" id="PTHR44936">
    <property type="entry name" value="SENSOR PROTEIN CREC"/>
    <property type="match status" value="1"/>
</dbReference>
<dbReference type="AlphaFoldDB" id="A0A5B0DUU1"/>
<evidence type="ECO:0000256" key="3">
    <source>
        <dbReference type="ARBA" id="ARBA00012438"/>
    </source>
</evidence>
<dbReference type="Proteomes" id="UP000324738">
    <property type="component" value="Unassembled WGS sequence"/>
</dbReference>
<gene>
    <name evidence="14" type="ORF">FPY71_15540</name>
</gene>
<evidence type="ECO:0000256" key="9">
    <source>
        <dbReference type="ARBA" id="ARBA00022840"/>
    </source>
</evidence>
<evidence type="ECO:0000256" key="11">
    <source>
        <dbReference type="SAM" id="Phobius"/>
    </source>
</evidence>
<dbReference type="InterPro" id="IPR050980">
    <property type="entry name" value="2C_sensor_his_kinase"/>
</dbReference>
<feature type="domain" description="Histidine kinase" evidence="12">
    <location>
        <begin position="278"/>
        <end position="490"/>
    </location>
</feature>
<feature type="transmembrane region" description="Helical" evidence="11">
    <location>
        <begin position="188"/>
        <end position="212"/>
    </location>
</feature>
<proteinExistence type="predicted"/>
<dbReference type="GO" id="GO:0000155">
    <property type="term" value="F:phosphorelay sensor kinase activity"/>
    <property type="evidence" value="ECO:0007669"/>
    <property type="project" value="InterPro"/>
</dbReference>
<keyword evidence="8 14" id="KW-0418">Kinase</keyword>
<dbReference type="InterPro" id="IPR003594">
    <property type="entry name" value="HATPase_dom"/>
</dbReference>
<evidence type="ECO:0000256" key="1">
    <source>
        <dbReference type="ARBA" id="ARBA00000085"/>
    </source>
</evidence>
<dbReference type="PROSITE" id="PS50109">
    <property type="entry name" value="HIS_KIN"/>
    <property type="match status" value="1"/>
</dbReference>
<keyword evidence="6" id="KW-0808">Transferase</keyword>
<dbReference type="InterPro" id="IPR004358">
    <property type="entry name" value="Sig_transdc_His_kin-like_C"/>
</dbReference>
<evidence type="ECO:0000313" key="14">
    <source>
        <dbReference type="EMBL" id="KAA0968969.1"/>
    </source>
</evidence>
<dbReference type="SMART" id="SM00388">
    <property type="entry name" value="HisKA"/>
    <property type="match status" value="1"/>
</dbReference>
<dbReference type="SUPFAM" id="SSF47384">
    <property type="entry name" value="Homodimeric domain of signal transducing histidine kinase"/>
    <property type="match status" value="1"/>
</dbReference>
<dbReference type="Pfam" id="PF02518">
    <property type="entry name" value="HATPase_c"/>
    <property type="match status" value="1"/>
</dbReference>
<dbReference type="SMART" id="SM00387">
    <property type="entry name" value="HATPase_c"/>
    <property type="match status" value="1"/>
</dbReference>
<comment type="catalytic activity">
    <reaction evidence="1">
        <text>ATP + protein L-histidine = ADP + protein N-phospho-L-histidine.</text>
        <dbReference type="EC" id="2.7.13.3"/>
    </reaction>
</comment>
<dbReference type="InterPro" id="IPR005467">
    <property type="entry name" value="His_kinase_dom"/>
</dbReference>
<keyword evidence="15" id="KW-1185">Reference proteome</keyword>
<dbReference type="RefSeq" id="WP_210246310.1">
    <property type="nucleotide sequence ID" value="NZ_VTWH01000004.1"/>
</dbReference>
<dbReference type="GO" id="GO:0005524">
    <property type="term" value="F:ATP binding"/>
    <property type="evidence" value="ECO:0007669"/>
    <property type="project" value="UniProtKB-KW"/>
</dbReference>
<evidence type="ECO:0000256" key="2">
    <source>
        <dbReference type="ARBA" id="ARBA00004651"/>
    </source>
</evidence>
<organism evidence="14 15">
    <name type="scientific">Aureimonas fodinaquatilis</name>
    <dbReference type="NCBI Taxonomy" id="2565783"/>
    <lineage>
        <taxon>Bacteria</taxon>
        <taxon>Pseudomonadati</taxon>
        <taxon>Pseudomonadota</taxon>
        <taxon>Alphaproteobacteria</taxon>
        <taxon>Hyphomicrobiales</taxon>
        <taxon>Aurantimonadaceae</taxon>
        <taxon>Aureimonas</taxon>
    </lineage>
</organism>
<dbReference type="PROSITE" id="PS50885">
    <property type="entry name" value="HAMP"/>
    <property type="match status" value="1"/>
</dbReference>
<feature type="compositionally biased region" description="Basic and acidic residues" evidence="10">
    <location>
        <begin position="1"/>
        <end position="12"/>
    </location>
</feature>
<dbReference type="GO" id="GO:0005886">
    <property type="term" value="C:plasma membrane"/>
    <property type="evidence" value="ECO:0007669"/>
    <property type="project" value="UniProtKB-SubCell"/>
</dbReference>
<dbReference type="InterPro" id="IPR036097">
    <property type="entry name" value="HisK_dim/P_sf"/>
</dbReference>
<dbReference type="InterPro" id="IPR036890">
    <property type="entry name" value="HATPase_C_sf"/>
</dbReference>
<evidence type="ECO:0000256" key="10">
    <source>
        <dbReference type="SAM" id="MobiDB-lite"/>
    </source>
</evidence>
<comment type="caution">
    <text evidence="14">The sequence shown here is derived from an EMBL/GenBank/DDBJ whole genome shotgun (WGS) entry which is preliminary data.</text>
</comment>
<evidence type="ECO:0000313" key="15">
    <source>
        <dbReference type="Proteomes" id="UP000324738"/>
    </source>
</evidence>
<dbReference type="SUPFAM" id="SSF55874">
    <property type="entry name" value="ATPase domain of HSP90 chaperone/DNA topoisomerase II/histidine kinase"/>
    <property type="match status" value="1"/>
</dbReference>
<dbReference type="Gene3D" id="1.10.287.130">
    <property type="match status" value="1"/>
</dbReference>
<evidence type="ECO:0000256" key="8">
    <source>
        <dbReference type="ARBA" id="ARBA00022777"/>
    </source>
</evidence>
<keyword evidence="7" id="KW-0547">Nucleotide-binding</keyword>